<dbReference type="PANTHER" id="PTHR43818">
    <property type="entry name" value="BCDNA.GH03377"/>
    <property type="match status" value="1"/>
</dbReference>
<dbReference type="InterPro" id="IPR050463">
    <property type="entry name" value="Gfo/Idh/MocA_oxidrdct_glycsds"/>
</dbReference>
<feature type="domain" description="GFO/IDH/MocA-like oxidoreductase" evidence="2">
    <location>
        <begin position="191"/>
        <end position="327"/>
    </location>
</feature>
<dbReference type="InterPro" id="IPR036291">
    <property type="entry name" value="NAD(P)-bd_dom_sf"/>
</dbReference>
<evidence type="ECO:0000259" key="1">
    <source>
        <dbReference type="Pfam" id="PF01408"/>
    </source>
</evidence>
<organism evidence="3 4">
    <name type="scientific">Candidatus Glassbacteria bacterium RIFCSPLOWO2_12_FULL_58_11</name>
    <dbReference type="NCBI Taxonomy" id="1817867"/>
    <lineage>
        <taxon>Bacteria</taxon>
        <taxon>Candidatus Glassiibacteriota</taxon>
    </lineage>
</organism>
<name>A0A1F5YZH3_9BACT</name>
<proteinExistence type="predicted"/>
<evidence type="ECO:0000313" key="3">
    <source>
        <dbReference type="EMBL" id="OGG05599.1"/>
    </source>
</evidence>
<dbReference type="Gene3D" id="3.30.360.10">
    <property type="entry name" value="Dihydrodipicolinate Reductase, domain 2"/>
    <property type="match status" value="1"/>
</dbReference>
<dbReference type="SUPFAM" id="SSF51735">
    <property type="entry name" value="NAD(P)-binding Rossmann-fold domains"/>
    <property type="match status" value="1"/>
</dbReference>
<dbReference type="Pfam" id="PF01408">
    <property type="entry name" value="GFO_IDH_MocA"/>
    <property type="match status" value="1"/>
</dbReference>
<dbReference type="InterPro" id="IPR055170">
    <property type="entry name" value="GFO_IDH_MocA-like_dom"/>
</dbReference>
<evidence type="ECO:0000259" key="2">
    <source>
        <dbReference type="Pfam" id="PF22725"/>
    </source>
</evidence>
<protein>
    <submittedName>
        <fullName evidence="3">Oxidoreductase</fullName>
    </submittedName>
</protein>
<dbReference type="Gene3D" id="3.40.50.720">
    <property type="entry name" value="NAD(P)-binding Rossmann-like Domain"/>
    <property type="match status" value="1"/>
</dbReference>
<accession>A0A1F5YZH3</accession>
<dbReference type="InterPro" id="IPR006311">
    <property type="entry name" value="TAT_signal"/>
</dbReference>
<dbReference type="PROSITE" id="PS51318">
    <property type="entry name" value="TAT"/>
    <property type="match status" value="1"/>
</dbReference>
<dbReference type="PANTHER" id="PTHR43818:SF5">
    <property type="entry name" value="OXIDOREDUCTASE FAMILY PROTEIN"/>
    <property type="match status" value="1"/>
</dbReference>
<dbReference type="InterPro" id="IPR000683">
    <property type="entry name" value="Gfo/Idh/MocA-like_OxRdtase_N"/>
</dbReference>
<sequence>MKNNEQSRQNRREFFKSGTLAAASALAGFSIIRNAYGQSADLIRVGLVGCGGRGTGAAENCLTSAPNIKLVAMADLYKDHLDKSLKNLSDPNRKEGALKGVEVKPDHCFVGFDACKKLLATDVDLVILATPPGFRPLHFEASVNAGKHIFTEKPVAVDPVGIRRFLAAGELAKQKGLAVVAGTQRRHDPAYLEMIKRIKDGQIGEVLAGRVYWNQGPIWKFERQAGWTDMEWQTRNWYYFDWICGDHIVEQHVHNLDVFNWVMGAHPVKALGSGGRQVRTAPVYGNAYDHFTIDYEYPNGVHMLSMCRQWDNCDRQIGEYIVGSKGTGDTLSERNILRGASAWRYRGEEVNPYVQEHTDLIASIRTGKPLNESQDVAESTMTAILGRQSCYTGKEITWEAIMASTLDYTPPKYEFGPLAMRPVPMPGQTA</sequence>
<dbReference type="STRING" id="1817867.A3F83_09775"/>
<feature type="domain" description="Gfo/Idh/MocA-like oxidoreductase N-terminal" evidence="1">
    <location>
        <begin position="43"/>
        <end position="179"/>
    </location>
</feature>
<gene>
    <name evidence="3" type="ORF">A3F83_09775</name>
</gene>
<dbReference type="Proteomes" id="UP000179129">
    <property type="component" value="Unassembled WGS sequence"/>
</dbReference>
<comment type="caution">
    <text evidence="3">The sequence shown here is derived from an EMBL/GenBank/DDBJ whole genome shotgun (WGS) entry which is preliminary data.</text>
</comment>
<dbReference type="AlphaFoldDB" id="A0A1F5YZH3"/>
<reference evidence="3 4" key="1">
    <citation type="journal article" date="2016" name="Nat. Commun.">
        <title>Thousands of microbial genomes shed light on interconnected biogeochemical processes in an aquifer system.</title>
        <authorList>
            <person name="Anantharaman K."/>
            <person name="Brown C.T."/>
            <person name="Hug L.A."/>
            <person name="Sharon I."/>
            <person name="Castelle C.J."/>
            <person name="Probst A.J."/>
            <person name="Thomas B.C."/>
            <person name="Singh A."/>
            <person name="Wilkins M.J."/>
            <person name="Karaoz U."/>
            <person name="Brodie E.L."/>
            <person name="Williams K.H."/>
            <person name="Hubbard S.S."/>
            <person name="Banfield J.F."/>
        </authorList>
    </citation>
    <scope>NUCLEOTIDE SEQUENCE [LARGE SCALE GENOMIC DNA]</scope>
</reference>
<dbReference type="Pfam" id="PF22725">
    <property type="entry name" value="GFO_IDH_MocA_C3"/>
    <property type="match status" value="1"/>
</dbReference>
<dbReference type="EMBL" id="MFIX01000042">
    <property type="protein sequence ID" value="OGG05599.1"/>
    <property type="molecule type" value="Genomic_DNA"/>
</dbReference>
<dbReference type="SUPFAM" id="SSF55347">
    <property type="entry name" value="Glyceraldehyde-3-phosphate dehydrogenase-like, C-terminal domain"/>
    <property type="match status" value="1"/>
</dbReference>
<dbReference type="GO" id="GO:0000166">
    <property type="term" value="F:nucleotide binding"/>
    <property type="evidence" value="ECO:0007669"/>
    <property type="project" value="InterPro"/>
</dbReference>
<evidence type="ECO:0000313" key="4">
    <source>
        <dbReference type="Proteomes" id="UP000179129"/>
    </source>
</evidence>